<evidence type="ECO:0000313" key="2">
    <source>
        <dbReference type="Proteomes" id="UP000255283"/>
    </source>
</evidence>
<dbReference type="EMBL" id="UGTJ01000001">
    <property type="protein sequence ID" value="SUB79803.1"/>
    <property type="molecule type" value="Genomic_DNA"/>
</dbReference>
<comment type="caution">
    <text evidence="1">The sequence shown here is derived from an EMBL/GenBank/DDBJ whole genome shotgun (WGS) entry which is preliminary data.</text>
</comment>
<dbReference type="Proteomes" id="UP000255283">
    <property type="component" value="Unassembled WGS sequence"/>
</dbReference>
<organism evidence="1 2">
    <name type="scientific">Segatella buccae</name>
    <dbReference type="NCBI Taxonomy" id="28126"/>
    <lineage>
        <taxon>Bacteria</taxon>
        <taxon>Pseudomonadati</taxon>
        <taxon>Bacteroidota</taxon>
        <taxon>Bacteroidia</taxon>
        <taxon>Bacteroidales</taxon>
        <taxon>Prevotellaceae</taxon>
        <taxon>Segatella</taxon>
    </lineage>
</organism>
<name>A0AAQ1UGT5_9BACT</name>
<proteinExistence type="predicted"/>
<dbReference type="AlphaFoldDB" id="A0AAQ1UGT5"/>
<protein>
    <submittedName>
        <fullName evidence="1">Uncharacterized protein</fullName>
    </submittedName>
</protein>
<accession>A0AAQ1UGT5</accession>
<sequence>MLIKFKRLIVSVLEMSSKLTYFHPSGRSAKISQNERP</sequence>
<evidence type="ECO:0000313" key="1">
    <source>
        <dbReference type="EMBL" id="SUB79803.1"/>
    </source>
</evidence>
<gene>
    <name evidence="1" type="ORF">NCTC13063_01074</name>
</gene>
<reference evidence="1 2" key="1">
    <citation type="submission" date="2018-06" db="EMBL/GenBank/DDBJ databases">
        <authorList>
            <consortium name="Pathogen Informatics"/>
            <person name="Doyle S."/>
        </authorList>
    </citation>
    <scope>NUCLEOTIDE SEQUENCE [LARGE SCALE GENOMIC DNA]</scope>
    <source>
        <strain evidence="1 2">NCTC13063</strain>
    </source>
</reference>